<dbReference type="EMBL" id="JACGCM010002238">
    <property type="protein sequence ID" value="KAF6142834.1"/>
    <property type="molecule type" value="Genomic_DNA"/>
</dbReference>
<evidence type="ECO:0008006" key="3">
    <source>
        <dbReference type="Google" id="ProtNLM"/>
    </source>
</evidence>
<evidence type="ECO:0000313" key="2">
    <source>
        <dbReference type="Proteomes" id="UP000541444"/>
    </source>
</evidence>
<dbReference type="PANTHER" id="PTHR31973">
    <property type="entry name" value="POLYPROTEIN, PUTATIVE-RELATED"/>
    <property type="match status" value="1"/>
</dbReference>
<sequence>MIELKNNIRAYAVVNKFNLEHVLSNKYKIVIHSKGHKCSWRIYATRLVSSALFRVSTYCSVHTCIRVETDGGNAYKTASSRWVASIIKQKLRKDPNYKPSEIIDDIQIHHNIDVTYNLNLAWRAKEKAHAGVSSLYMSFVPPYKSFVQQCLSFYRMSFCRLTVSFVL</sequence>
<name>A0A7J7LJY1_9MAGN</name>
<organism evidence="1 2">
    <name type="scientific">Kingdonia uniflora</name>
    <dbReference type="NCBI Taxonomy" id="39325"/>
    <lineage>
        <taxon>Eukaryota</taxon>
        <taxon>Viridiplantae</taxon>
        <taxon>Streptophyta</taxon>
        <taxon>Embryophyta</taxon>
        <taxon>Tracheophyta</taxon>
        <taxon>Spermatophyta</taxon>
        <taxon>Magnoliopsida</taxon>
        <taxon>Ranunculales</taxon>
        <taxon>Circaeasteraceae</taxon>
        <taxon>Kingdonia</taxon>
    </lineage>
</organism>
<dbReference type="PANTHER" id="PTHR31973:SF93">
    <property type="entry name" value="OS01G0595300 PROTEIN"/>
    <property type="match status" value="1"/>
</dbReference>
<keyword evidence="2" id="KW-1185">Reference proteome</keyword>
<reference evidence="1 2" key="1">
    <citation type="journal article" date="2020" name="IScience">
        <title>Genome Sequencing of the Endangered Kingdonia uniflora (Circaeasteraceae, Ranunculales) Reveals Potential Mechanisms of Evolutionary Specialization.</title>
        <authorList>
            <person name="Sun Y."/>
            <person name="Deng T."/>
            <person name="Zhang A."/>
            <person name="Moore M.J."/>
            <person name="Landis J.B."/>
            <person name="Lin N."/>
            <person name="Zhang H."/>
            <person name="Zhang X."/>
            <person name="Huang J."/>
            <person name="Zhang X."/>
            <person name="Sun H."/>
            <person name="Wang H."/>
        </authorList>
    </citation>
    <scope>NUCLEOTIDE SEQUENCE [LARGE SCALE GENOMIC DNA]</scope>
    <source>
        <strain evidence="1">TB1705</strain>
        <tissue evidence="1">Leaf</tissue>
    </source>
</reference>
<dbReference type="Proteomes" id="UP000541444">
    <property type="component" value="Unassembled WGS sequence"/>
</dbReference>
<accession>A0A7J7LJY1</accession>
<protein>
    <recommendedName>
        <fullName evidence="3">Transposase MuDR plant domain-containing protein</fullName>
    </recommendedName>
</protein>
<comment type="caution">
    <text evidence="1">The sequence shown here is derived from an EMBL/GenBank/DDBJ whole genome shotgun (WGS) entry which is preliminary data.</text>
</comment>
<proteinExistence type="predicted"/>
<dbReference type="OrthoDB" id="125347at2759"/>
<evidence type="ECO:0000313" key="1">
    <source>
        <dbReference type="EMBL" id="KAF6142834.1"/>
    </source>
</evidence>
<dbReference type="AlphaFoldDB" id="A0A7J7LJY1"/>
<gene>
    <name evidence="1" type="ORF">GIB67_002698</name>
</gene>